<name>A0ABV6G8D7_9BACI</name>
<dbReference type="InterPro" id="IPR027417">
    <property type="entry name" value="P-loop_NTPase"/>
</dbReference>
<evidence type="ECO:0000313" key="1">
    <source>
        <dbReference type="EMBL" id="MFC0269942.1"/>
    </source>
</evidence>
<evidence type="ECO:0000313" key="2">
    <source>
        <dbReference type="Proteomes" id="UP001589854"/>
    </source>
</evidence>
<dbReference type="EMBL" id="JBHLVO010000001">
    <property type="protein sequence ID" value="MFC0269942.1"/>
    <property type="molecule type" value="Genomic_DNA"/>
</dbReference>
<protein>
    <submittedName>
        <fullName evidence="1">HPr kinase/phosphorylase</fullName>
    </submittedName>
</protein>
<keyword evidence="2" id="KW-1185">Reference proteome</keyword>
<accession>A0ABV6G8D7</accession>
<organism evidence="1 2">
    <name type="scientific">Metabacillus herbersteinensis</name>
    <dbReference type="NCBI Taxonomy" id="283816"/>
    <lineage>
        <taxon>Bacteria</taxon>
        <taxon>Bacillati</taxon>
        <taxon>Bacillota</taxon>
        <taxon>Bacilli</taxon>
        <taxon>Bacillales</taxon>
        <taxon>Bacillaceae</taxon>
        <taxon>Metabacillus</taxon>
    </lineage>
</organism>
<keyword evidence="1" id="KW-0418">Kinase</keyword>
<dbReference type="RefSeq" id="WP_378930332.1">
    <property type="nucleotide sequence ID" value="NZ_JBHLVO010000001.1"/>
</dbReference>
<sequence length="304" mass="34516">MFYKAFGLNVSSEISLPELPQIIEQGLVEVVIKKADLTLLWEELAGESKYFVIKEDLILFHLPDNAIYMIQKGKEIYYSPMDNAHEDQIRLYLLGTCMGALLMQRKILPLHGSAIEIDGKAYAIVGDSGAGKSTLASAFLKLGYQLISDDVIPVTLSEQNIPMVTPAYPQQKLWLESLNQFGMESNHYRPIIERETKYAIPVSEQFASRSLPLAGVFELIKSECDEIELNPIQNLSRLHTLFNHTYRNFFIAPSGLMDWHFSTTAKMCEHIDVYQLRRPTSRFTVSDLTSLILNSLTKEEKVYG</sequence>
<proteinExistence type="predicted"/>
<dbReference type="GO" id="GO:0016301">
    <property type="term" value="F:kinase activity"/>
    <property type="evidence" value="ECO:0007669"/>
    <property type="project" value="UniProtKB-KW"/>
</dbReference>
<dbReference type="Proteomes" id="UP001589854">
    <property type="component" value="Unassembled WGS sequence"/>
</dbReference>
<comment type="caution">
    <text evidence="1">The sequence shown here is derived from an EMBL/GenBank/DDBJ whole genome shotgun (WGS) entry which is preliminary data.</text>
</comment>
<dbReference type="Gene3D" id="3.40.50.300">
    <property type="entry name" value="P-loop containing nucleotide triphosphate hydrolases"/>
    <property type="match status" value="1"/>
</dbReference>
<keyword evidence="1" id="KW-0808">Transferase</keyword>
<reference evidence="1 2" key="1">
    <citation type="submission" date="2024-09" db="EMBL/GenBank/DDBJ databases">
        <authorList>
            <person name="Sun Q."/>
            <person name="Mori K."/>
        </authorList>
    </citation>
    <scope>NUCLEOTIDE SEQUENCE [LARGE SCALE GENOMIC DNA]</scope>
    <source>
        <strain evidence="1 2">CCM 7228</strain>
    </source>
</reference>
<dbReference type="SUPFAM" id="SSF53795">
    <property type="entry name" value="PEP carboxykinase-like"/>
    <property type="match status" value="1"/>
</dbReference>
<gene>
    <name evidence="1" type="ORF">ACFFIX_00525</name>
</gene>